<keyword evidence="4 6" id="KW-1133">Transmembrane helix</keyword>
<accession>A0ABW8SJF9</accession>
<evidence type="ECO:0000313" key="8">
    <source>
        <dbReference type="Proteomes" id="UP001623660"/>
    </source>
</evidence>
<keyword evidence="5 6" id="KW-0472">Membrane</keyword>
<evidence type="ECO:0000313" key="7">
    <source>
        <dbReference type="EMBL" id="MFL0195496.1"/>
    </source>
</evidence>
<keyword evidence="7" id="KW-0969">Cilium</keyword>
<keyword evidence="8" id="KW-1185">Reference proteome</keyword>
<keyword evidence="3 6" id="KW-0812">Transmembrane</keyword>
<name>A0ABW8SJF9_9CLOT</name>
<proteinExistence type="predicted"/>
<dbReference type="Proteomes" id="UP001623660">
    <property type="component" value="Unassembled WGS sequence"/>
</dbReference>
<reference evidence="7 8" key="1">
    <citation type="submission" date="2024-11" db="EMBL/GenBank/DDBJ databases">
        <authorList>
            <person name="Heng Y.C."/>
            <person name="Lim A.C.H."/>
            <person name="Lee J.K.Y."/>
            <person name="Kittelmann S."/>
        </authorList>
    </citation>
    <scope>NUCLEOTIDE SEQUENCE [LARGE SCALE GENOMIC DNA]</scope>
    <source>
        <strain evidence="7 8">WILCCON 0269</strain>
    </source>
</reference>
<gene>
    <name evidence="7" type="ORF">ACJDU8_07945</name>
</gene>
<evidence type="ECO:0000256" key="2">
    <source>
        <dbReference type="ARBA" id="ARBA00022475"/>
    </source>
</evidence>
<evidence type="ECO:0000256" key="4">
    <source>
        <dbReference type="ARBA" id="ARBA00022989"/>
    </source>
</evidence>
<evidence type="ECO:0000256" key="1">
    <source>
        <dbReference type="ARBA" id="ARBA00004236"/>
    </source>
</evidence>
<evidence type="ECO:0000256" key="6">
    <source>
        <dbReference type="SAM" id="Phobius"/>
    </source>
</evidence>
<evidence type="ECO:0000256" key="3">
    <source>
        <dbReference type="ARBA" id="ARBA00022692"/>
    </source>
</evidence>
<keyword evidence="2" id="KW-1003">Cell membrane</keyword>
<sequence length="137" mass="15994">MDFQLWWMIFKIIISLGFVLCLIYVSAKYGGSKLQSIQNGRYVKVIERTQLSKENSLLVVKIGSRAYVISSTNSKIEIVCELSNTEISEIENVKSIYEYRDLKDLYNKIGLKNILKKTNENFLIKKLRFKKEDKDEV</sequence>
<keyword evidence="7" id="KW-0966">Cell projection</keyword>
<dbReference type="InterPro" id="IPR022781">
    <property type="entry name" value="Flagellar_biosynth_FliO"/>
</dbReference>
<comment type="caution">
    <text evidence="7">The sequence shown here is derived from an EMBL/GenBank/DDBJ whole genome shotgun (WGS) entry which is preliminary data.</text>
</comment>
<keyword evidence="7" id="KW-0282">Flagellum</keyword>
<dbReference type="EMBL" id="JBJHZX010000009">
    <property type="protein sequence ID" value="MFL0195496.1"/>
    <property type="molecule type" value="Genomic_DNA"/>
</dbReference>
<dbReference type="RefSeq" id="WP_406791618.1">
    <property type="nucleotide sequence ID" value="NZ_JBJHZX010000009.1"/>
</dbReference>
<dbReference type="Pfam" id="PF04347">
    <property type="entry name" value="FliO"/>
    <property type="match status" value="1"/>
</dbReference>
<organism evidence="7 8">
    <name type="scientific">Candidatus Clostridium eludens</name>
    <dbReference type="NCBI Taxonomy" id="3381663"/>
    <lineage>
        <taxon>Bacteria</taxon>
        <taxon>Bacillati</taxon>
        <taxon>Bacillota</taxon>
        <taxon>Clostridia</taxon>
        <taxon>Eubacteriales</taxon>
        <taxon>Clostridiaceae</taxon>
        <taxon>Clostridium</taxon>
    </lineage>
</organism>
<protein>
    <submittedName>
        <fullName evidence="7">Flagellar biosynthetic protein FliO</fullName>
    </submittedName>
</protein>
<evidence type="ECO:0000256" key="5">
    <source>
        <dbReference type="ARBA" id="ARBA00023136"/>
    </source>
</evidence>
<feature type="transmembrane region" description="Helical" evidence="6">
    <location>
        <begin position="6"/>
        <end position="25"/>
    </location>
</feature>
<comment type="subcellular location">
    <subcellularLocation>
        <location evidence="1">Cell membrane</location>
    </subcellularLocation>
</comment>